<dbReference type="Pfam" id="PF18923">
    <property type="entry name" value="DUF5673"/>
    <property type="match status" value="1"/>
</dbReference>
<evidence type="ECO:0000259" key="2">
    <source>
        <dbReference type="Pfam" id="PF18923"/>
    </source>
</evidence>
<reference evidence="3 5" key="1">
    <citation type="submission" date="2017-03" db="EMBL/GenBank/DDBJ databases">
        <title>Genome sequence of Clostridium chromiireducens DSM 23318.</title>
        <authorList>
            <person name="Poehlein A."/>
            <person name="Daniel R."/>
        </authorList>
    </citation>
    <scope>NUCLEOTIDE SEQUENCE [LARGE SCALE GENOMIC DNA]</scope>
    <source>
        <strain evidence="3 5">DSM 23318</strain>
    </source>
</reference>
<dbReference type="RefSeq" id="WP_079441811.1">
    <property type="nucleotide sequence ID" value="NZ_JBLZIA010000004.1"/>
</dbReference>
<organism evidence="3 5">
    <name type="scientific">Clostridium chromiireducens</name>
    <dbReference type="NCBI Taxonomy" id="225345"/>
    <lineage>
        <taxon>Bacteria</taxon>
        <taxon>Bacillati</taxon>
        <taxon>Bacillota</taxon>
        <taxon>Clostridia</taxon>
        <taxon>Eubacteriales</taxon>
        <taxon>Clostridiaceae</taxon>
        <taxon>Clostridium</taxon>
    </lineage>
</organism>
<reference evidence="4 6" key="2">
    <citation type="submission" date="2018-08" db="EMBL/GenBank/DDBJ databases">
        <title>Genome of Clostridium chromiireducens C1, DSM12136.</title>
        <authorList>
            <person name="Xing M."/>
            <person name="Wei Y."/>
            <person name="Ang E.L."/>
            <person name="Zhao H."/>
            <person name="Zhang Y."/>
        </authorList>
    </citation>
    <scope>NUCLEOTIDE SEQUENCE [LARGE SCALE GENOMIC DNA]</scope>
    <source>
        <strain evidence="4 6">C1</strain>
    </source>
</reference>
<dbReference type="AlphaFoldDB" id="A0A1V4ID45"/>
<keyword evidence="1" id="KW-1133">Transmembrane helix</keyword>
<dbReference type="OrthoDB" id="1914400at2"/>
<feature type="transmembrane region" description="Helical" evidence="1">
    <location>
        <begin position="36"/>
        <end position="53"/>
    </location>
</feature>
<keyword evidence="1" id="KW-0472">Membrane</keyword>
<evidence type="ECO:0000313" key="6">
    <source>
        <dbReference type="Proteomes" id="UP000265930"/>
    </source>
</evidence>
<name>A0A1V4ID45_9CLOT</name>
<dbReference type="Proteomes" id="UP000191056">
    <property type="component" value="Unassembled WGS sequence"/>
</dbReference>
<keyword evidence="5" id="KW-1185">Reference proteome</keyword>
<comment type="caution">
    <text evidence="3">The sequence shown here is derived from an EMBL/GenBank/DDBJ whole genome shotgun (WGS) entry which is preliminary data.</text>
</comment>
<protein>
    <submittedName>
        <fullName evidence="4">Oxidoreductase</fullName>
    </submittedName>
</protein>
<dbReference type="EMBL" id="MZGT01000081">
    <property type="protein sequence ID" value="OPJ57928.1"/>
    <property type="molecule type" value="Genomic_DNA"/>
</dbReference>
<feature type="transmembrane region" description="Helical" evidence="1">
    <location>
        <begin position="6"/>
        <end position="24"/>
    </location>
</feature>
<evidence type="ECO:0000313" key="4">
    <source>
        <dbReference type="EMBL" id="RII34484.1"/>
    </source>
</evidence>
<dbReference type="Proteomes" id="UP000265930">
    <property type="component" value="Unassembled WGS sequence"/>
</dbReference>
<dbReference type="STRING" id="225345.CLCHR_41740"/>
<gene>
    <name evidence="3" type="ORF">CLCHR_41740</name>
    <name evidence="4" type="ORF">D2A34_15200</name>
</gene>
<accession>A0A1V4ID45</accession>
<feature type="domain" description="DUF5673" evidence="2">
    <location>
        <begin position="76"/>
        <end position="140"/>
    </location>
</feature>
<keyword evidence="1" id="KW-0812">Transmembrane</keyword>
<dbReference type="EMBL" id="QXDJ01000003">
    <property type="protein sequence ID" value="RII34484.1"/>
    <property type="molecule type" value="Genomic_DNA"/>
</dbReference>
<proteinExistence type="predicted"/>
<sequence>MDISTILIIAFILIIDIVLIGIDIKNKLIFKGINKYKIIMPILVVGFVVVTFLSNNYRLQDIIVGIAILPLAFIGNKRGITENGFLVNSYVMIWDRVESFSSEEKDNKYIIKYKTNIGQKKVTFKAENKEEIKKYLQVTKRIKYIIK</sequence>
<dbReference type="InterPro" id="IPR043730">
    <property type="entry name" value="DUF5673"/>
</dbReference>
<evidence type="ECO:0000313" key="5">
    <source>
        <dbReference type="Proteomes" id="UP000191056"/>
    </source>
</evidence>
<evidence type="ECO:0000256" key="1">
    <source>
        <dbReference type="SAM" id="Phobius"/>
    </source>
</evidence>
<evidence type="ECO:0000313" key="3">
    <source>
        <dbReference type="EMBL" id="OPJ57928.1"/>
    </source>
</evidence>